<dbReference type="SUPFAM" id="SSF55874">
    <property type="entry name" value="ATPase domain of HSP90 chaperone/DNA topoisomerase II/histidine kinase"/>
    <property type="match status" value="1"/>
</dbReference>
<feature type="domain" description="Histidine kinase" evidence="8">
    <location>
        <begin position="171"/>
        <end position="394"/>
    </location>
</feature>
<dbReference type="Gene3D" id="3.30.565.10">
    <property type="entry name" value="Histidine kinase-like ATPase, C-terminal domain"/>
    <property type="match status" value="1"/>
</dbReference>
<proteinExistence type="predicted"/>
<dbReference type="InterPro" id="IPR025751">
    <property type="entry name" value="RsbRD_N_dom"/>
</dbReference>
<gene>
    <name evidence="9" type="primary">barA_10</name>
    <name evidence="9" type="ORF">E5S67_05215</name>
</gene>
<dbReference type="InterPro" id="IPR003661">
    <property type="entry name" value="HisK_dim/P_dom"/>
</dbReference>
<dbReference type="PANTHER" id="PTHR43047">
    <property type="entry name" value="TWO-COMPONENT HISTIDINE PROTEIN KINASE"/>
    <property type="match status" value="1"/>
</dbReference>
<evidence type="ECO:0000259" key="8">
    <source>
        <dbReference type="PROSITE" id="PS50109"/>
    </source>
</evidence>
<comment type="caution">
    <text evidence="9">The sequence shown here is derived from an EMBL/GenBank/DDBJ whole genome shotgun (WGS) entry which is preliminary data.</text>
</comment>
<dbReference type="PANTHER" id="PTHR43047:SF72">
    <property type="entry name" value="OSMOSENSING HISTIDINE PROTEIN KINASE SLN1"/>
    <property type="match status" value="1"/>
</dbReference>
<keyword evidence="6" id="KW-0902">Two-component regulatory system</keyword>
<evidence type="ECO:0000256" key="4">
    <source>
        <dbReference type="ARBA" id="ARBA00022679"/>
    </source>
</evidence>
<keyword evidence="3" id="KW-0597">Phosphoprotein</keyword>
<dbReference type="SUPFAM" id="SSF47384">
    <property type="entry name" value="Homodimeric domain of signal transducing histidine kinase"/>
    <property type="match status" value="1"/>
</dbReference>
<evidence type="ECO:0000256" key="6">
    <source>
        <dbReference type="ARBA" id="ARBA00023012"/>
    </source>
</evidence>
<dbReference type="SMART" id="SM00388">
    <property type="entry name" value="HisKA"/>
    <property type="match status" value="1"/>
</dbReference>
<dbReference type="EMBL" id="SRRZ01000130">
    <property type="protein sequence ID" value="NQE37444.1"/>
    <property type="molecule type" value="Genomic_DNA"/>
</dbReference>
<evidence type="ECO:0000313" key="10">
    <source>
        <dbReference type="Proteomes" id="UP000702425"/>
    </source>
</evidence>
<evidence type="ECO:0000256" key="2">
    <source>
        <dbReference type="ARBA" id="ARBA00012438"/>
    </source>
</evidence>
<dbReference type="InterPro" id="IPR005467">
    <property type="entry name" value="His_kinase_dom"/>
</dbReference>
<keyword evidence="7" id="KW-0175">Coiled coil</keyword>
<dbReference type="GO" id="GO:0004673">
    <property type="term" value="F:protein histidine kinase activity"/>
    <property type="evidence" value="ECO:0007669"/>
    <property type="project" value="UniProtKB-EC"/>
</dbReference>
<dbReference type="Proteomes" id="UP000702425">
    <property type="component" value="Unassembled WGS sequence"/>
</dbReference>
<evidence type="ECO:0000256" key="1">
    <source>
        <dbReference type="ARBA" id="ARBA00000085"/>
    </source>
</evidence>
<dbReference type="EC" id="2.7.13.3" evidence="2"/>
<dbReference type="RefSeq" id="WP_172191487.1">
    <property type="nucleotide sequence ID" value="NZ_CAWPPK010000036.1"/>
</dbReference>
<dbReference type="Pfam" id="PF14361">
    <property type="entry name" value="RsbRD_N"/>
    <property type="match status" value="1"/>
</dbReference>
<keyword evidence="4 9" id="KW-0808">Transferase</keyword>
<reference evidence="9 10" key="1">
    <citation type="journal article" date="2020" name="Sci. Rep.">
        <title>A novel cyanobacterial geosmin producer, revising GeoA distribution and dispersion patterns in Bacteria.</title>
        <authorList>
            <person name="Churro C."/>
            <person name="Semedo-Aguiar A.P."/>
            <person name="Silva A.D."/>
            <person name="Pereira-Leal J.B."/>
            <person name="Leite R.B."/>
        </authorList>
    </citation>
    <scope>NUCLEOTIDE SEQUENCE [LARGE SCALE GENOMIC DNA]</scope>
    <source>
        <strain evidence="9 10">IPMA8</strain>
    </source>
</reference>
<dbReference type="InterPro" id="IPR036890">
    <property type="entry name" value="HATPase_C_sf"/>
</dbReference>
<organism evidence="9 10">
    <name type="scientific">Microcoleus asticus IPMA8</name>
    <dbReference type="NCBI Taxonomy" id="2563858"/>
    <lineage>
        <taxon>Bacteria</taxon>
        <taxon>Bacillati</taxon>
        <taxon>Cyanobacteriota</taxon>
        <taxon>Cyanophyceae</taxon>
        <taxon>Oscillatoriophycideae</taxon>
        <taxon>Oscillatoriales</taxon>
        <taxon>Microcoleaceae</taxon>
        <taxon>Microcoleus</taxon>
        <taxon>Microcoleus asticus</taxon>
    </lineage>
</organism>
<evidence type="ECO:0000256" key="7">
    <source>
        <dbReference type="SAM" id="Coils"/>
    </source>
</evidence>
<protein>
    <recommendedName>
        <fullName evidence="2">histidine kinase</fullName>
        <ecNumber evidence="2">2.7.13.3</ecNumber>
    </recommendedName>
</protein>
<dbReference type="Pfam" id="PF02518">
    <property type="entry name" value="HATPase_c"/>
    <property type="match status" value="1"/>
</dbReference>
<dbReference type="PRINTS" id="PR00344">
    <property type="entry name" value="BCTRLSENSOR"/>
</dbReference>
<keyword evidence="10" id="KW-1185">Reference proteome</keyword>
<accession>A0ABX2D496</accession>
<evidence type="ECO:0000313" key="9">
    <source>
        <dbReference type="EMBL" id="NQE37444.1"/>
    </source>
</evidence>
<feature type="coiled-coil region" evidence="7">
    <location>
        <begin position="141"/>
        <end position="175"/>
    </location>
</feature>
<dbReference type="Pfam" id="PF00512">
    <property type="entry name" value="HisKA"/>
    <property type="match status" value="1"/>
</dbReference>
<dbReference type="InterPro" id="IPR004358">
    <property type="entry name" value="Sig_transdc_His_kin-like_C"/>
</dbReference>
<evidence type="ECO:0000256" key="5">
    <source>
        <dbReference type="ARBA" id="ARBA00022777"/>
    </source>
</evidence>
<dbReference type="InterPro" id="IPR003594">
    <property type="entry name" value="HATPase_dom"/>
</dbReference>
<comment type="catalytic activity">
    <reaction evidence="1">
        <text>ATP + protein L-histidine = ADP + protein N-phospho-L-histidine.</text>
        <dbReference type="EC" id="2.7.13.3"/>
    </reaction>
</comment>
<dbReference type="PROSITE" id="PS50109">
    <property type="entry name" value="HIS_KIN"/>
    <property type="match status" value="1"/>
</dbReference>
<dbReference type="Gene3D" id="1.10.287.130">
    <property type="match status" value="1"/>
</dbReference>
<name>A0ABX2D496_9CYAN</name>
<dbReference type="CDD" id="cd00082">
    <property type="entry name" value="HisKA"/>
    <property type="match status" value="1"/>
</dbReference>
<keyword evidence="5 9" id="KW-0418">Kinase</keyword>
<dbReference type="InterPro" id="IPR036097">
    <property type="entry name" value="HisK_dim/P_sf"/>
</dbReference>
<sequence length="401" mass="45028">MIDFSQALQDKIDIITENWIEAVRGDEEIETAKQLTYDSVRDSLPLVLQAIVTILSQSEDSDIRTVIQESLQHGTVRAQQGYDAEEIAREYRLLRRVIFEAIEPELLKGSAAEVNRAYRLIDNVLDEAIAICFKSYTQGRFQELQELQNQLQLTNQELTRLLRASQDNLSHLAHELKTPLTSIIGYSELFLRQRNNPRVKDSVPNLAHIDKVLKNGRRLLRLINDTLEISRYDAGRIKLQLTATNVRSAIVTVVEIIEPLAKAKNLEIAVECDPVLDRVMTDYLRLQQIITNLVSNAIRYTQAGTISIKSELLSDKHWSISITDTGIGIASEDCDRIFTPYFRADSSLGSLMPDSTGLGLAIVARLVNLLQGKIELVSEVGVGSSFTVIFPLEVDGVEIQE</sequence>
<evidence type="ECO:0000256" key="3">
    <source>
        <dbReference type="ARBA" id="ARBA00022553"/>
    </source>
</evidence>
<dbReference type="SMART" id="SM00387">
    <property type="entry name" value="HATPase_c"/>
    <property type="match status" value="1"/>
</dbReference>